<keyword evidence="2" id="KW-1185">Reference proteome</keyword>
<proteinExistence type="predicted"/>
<evidence type="ECO:0000313" key="1">
    <source>
        <dbReference type="EMBL" id="BCY28572.1"/>
    </source>
</evidence>
<dbReference type="EMBL" id="AP024749">
    <property type="protein sequence ID" value="BCY28572.1"/>
    <property type="molecule type" value="Genomic_DNA"/>
</dbReference>
<evidence type="ECO:0008006" key="3">
    <source>
        <dbReference type="Google" id="ProtNLM"/>
    </source>
</evidence>
<name>A0ABM7S512_9FLAO</name>
<dbReference type="Proteomes" id="UP000825258">
    <property type="component" value="Chromosome"/>
</dbReference>
<gene>
    <name evidence="1" type="ORF">KK2020170_14400</name>
</gene>
<reference evidence="1 2" key="1">
    <citation type="submission" date="2021-06" db="EMBL/GenBank/DDBJ databases">
        <title>Whole genome sequences of Flavobacterium sp. KK2020170 and assembly.</title>
        <authorList>
            <person name="Kitahara K."/>
            <person name="Miyoshi S."/>
            <person name="Uesaka K."/>
        </authorList>
    </citation>
    <scope>NUCLEOTIDE SEQUENCE [LARGE SCALE GENOMIC DNA]</scope>
    <source>
        <strain evidence="1 2">KK2020170</strain>
    </source>
</reference>
<organism evidence="1 2">
    <name type="scientific">Flavobacterium okayamense</name>
    <dbReference type="NCBI Taxonomy" id="2830782"/>
    <lineage>
        <taxon>Bacteria</taxon>
        <taxon>Pseudomonadati</taxon>
        <taxon>Bacteroidota</taxon>
        <taxon>Flavobacteriia</taxon>
        <taxon>Flavobacteriales</taxon>
        <taxon>Flavobacteriaceae</taxon>
        <taxon>Flavobacterium</taxon>
    </lineage>
</organism>
<dbReference type="RefSeq" id="WP_221257693.1">
    <property type="nucleotide sequence ID" value="NZ_AP024749.1"/>
</dbReference>
<sequence>MKKNLLLLSFFIINLSIGQVGIGTSTPQGSLHIESINNDGLIIPKVALTSSTDNTTVPTLIDSELIYNTATIADVSPGFYYWNATTSIWQSLSQGKEWSTWGNTGTNPANNYLGTTDNQPLIIKTNNTEKVVVLANGNVGIGNISPTDRLVVSNGRVEFTNTNDATPTAGTGVLEIGNSLRIDNNEIITNTNSILYLQNDNDGDLRVDASTFTVDASENSVGIGTTAPNTSAVLEVRSTTKGVLLPRMTTIQRDAMGGTHPEGLLIFNTTTNCFEFWDTSSIPVTGNNGFWNSLCSTCDSIVIISTNQTGFNLNTYIGGGQAKNYCVYVRAGVTLSAAANGGSGSAGNPGFDASTMPAGASITLYNYGNIYAGGGDGGTGGQESDAVCQGDTNGQNGGRGGHAIQTSGTVPINVLNYGTVRAGGGGGGGGGATCAAAGGGGGGGAGTPPGGGGGNNTTRATSGFICGCGGSASNFGNAGTPLAGGTGGAGVNRGATSCTCNGTGAGTGGIGGVPGVAGNIGGGTQRRGNGGAAGLALQGNGSGSTFSNYGTQTGAINP</sequence>
<protein>
    <recommendedName>
        <fullName evidence="3">Glycine rich protein</fullName>
    </recommendedName>
</protein>
<evidence type="ECO:0000313" key="2">
    <source>
        <dbReference type="Proteomes" id="UP000825258"/>
    </source>
</evidence>
<accession>A0ABM7S512</accession>